<feature type="domain" description="Histone RNA hairpin-binding protein RNA-binding" evidence="4">
    <location>
        <begin position="116"/>
        <end position="183"/>
    </location>
</feature>
<dbReference type="Pfam" id="PF15247">
    <property type="entry name" value="SLBP_RNA_bind"/>
    <property type="match status" value="1"/>
</dbReference>
<dbReference type="STRING" id="7395.A0A1A9V942"/>
<evidence type="ECO:0000313" key="6">
    <source>
        <dbReference type="Proteomes" id="UP000078200"/>
    </source>
</evidence>
<comment type="similarity">
    <text evidence="1">Belongs to the SLBP family.</text>
</comment>
<evidence type="ECO:0000256" key="1">
    <source>
        <dbReference type="ARBA" id="ARBA00006151"/>
    </source>
</evidence>
<dbReference type="GO" id="GO:0071207">
    <property type="term" value="F:histone pre-mRNA stem-loop binding"/>
    <property type="evidence" value="ECO:0007669"/>
    <property type="project" value="TreeGrafter"/>
</dbReference>
<reference evidence="5" key="1">
    <citation type="submission" date="2020-05" db="UniProtKB">
        <authorList>
            <consortium name="EnsemblMetazoa"/>
        </authorList>
    </citation>
    <scope>IDENTIFICATION</scope>
    <source>
        <strain evidence="5">TTRI</strain>
    </source>
</reference>
<dbReference type="InterPro" id="IPR038294">
    <property type="entry name" value="SLBP_RNA_bind_sf"/>
</dbReference>
<dbReference type="GO" id="GO:0003729">
    <property type="term" value="F:mRNA binding"/>
    <property type="evidence" value="ECO:0007669"/>
    <property type="project" value="InterPro"/>
</dbReference>
<dbReference type="GO" id="GO:0007076">
    <property type="term" value="P:mitotic chromosome condensation"/>
    <property type="evidence" value="ECO:0007669"/>
    <property type="project" value="UniProtKB-ARBA"/>
</dbReference>
<proteinExistence type="inferred from homology"/>
<dbReference type="GO" id="GO:0006398">
    <property type="term" value="P:mRNA 3'-end processing by stem-loop binding and cleavage"/>
    <property type="evidence" value="ECO:0007669"/>
    <property type="project" value="TreeGrafter"/>
</dbReference>
<dbReference type="GO" id="GO:0005737">
    <property type="term" value="C:cytoplasm"/>
    <property type="evidence" value="ECO:0007669"/>
    <property type="project" value="TreeGrafter"/>
</dbReference>
<dbReference type="PANTHER" id="PTHR17408:SF0">
    <property type="entry name" value="HISTONE RNA HAIRPIN-BINDING PROTEIN"/>
    <property type="match status" value="1"/>
</dbReference>
<dbReference type="InterPro" id="IPR026502">
    <property type="entry name" value="SLBP1/SLBP2"/>
</dbReference>
<dbReference type="AlphaFoldDB" id="A0A1A9V942"/>
<keyword evidence="6" id="KW-1185">Reference proteome</keyword>
<organism evidence="5 6">
    <name type="scientific">Glossina austeni</name>
    <name type="common">Savannah tsetse fly</name>
    <dbReference type="NCBI Taxonomy" id="7395"/>
    <lineage>
        <taxon>Eukaryota</taxon>
        <taxon>Metazoa</taxon>
        <taxon>Ecdysozoa</taxon>
        <taxon>Arthropoda</taxon>
        <taxon>Hexapoda</taxon>
        <taxon>Insecta</taxon>
        <taxon>Pterygota</taxon>
        <taxon>Neoptera</taxon>
        <taxon>Endopterygota</taxon>
        <taxon>Diptera</taxon>
        <taxon>Brachycera</taxon>
        <taxon>Muscomorpha</taxon>
        <taxon>Hippoboscoidea</taxon>
        <taxon>Glossinidae</taxon>
        <taxon>Glossina</taxon>
    </lineage>
</organism>
<accession>A0A1A9V942</accession>
<keyword evidence="2" id="KW-0694">RNA-binding</keyword>
<feature type="region of interest" description="Disordered" evidence="3">
    <location>
        <begin position="53"/>
        <end position="120"/>
    </location>
</feature>
<dbReference type="FunFam" id="1.10.8.1120:FF:000001">
    <property type="entry name" value="Histone RNA hairpin-binding protein-like"/>
    <property type="match status" value="1"/>
</dbReference>
<name>A0A1A9V942_GLOAU</name>
<dbReference type="PANTHER" id="PTHR17408">
    <property type="entry name" value="HISTONE RNA HAIRPIN-BINDING PROTEIN"/>
    <property type="match status" value="1"/>
</dbReference>
<feature type="compositionally biased region" description="Basic and acidic residues" evidence="3">
    <location>
        <begin position="86"/>
        <end position="97"/>
    </location>
</feature>
<sequence>MSAENTVSKKHDSWAKLSEECCNDAYDTNDKRRNLSFKFLDDANEEKFERHIQEDKLKISFKRRRPREDREDRSSSPSSPNSNDSCNERHHLKVRAEKRSRRNSCAETKHHKTETDTAILSRRQKQIDYGKNTEAYERYIQLVPRLERTRDHPKTPDKYGKYSRRAFDGLVKIWRKQLHFYDPPNAKRTKDDSSSDSDSD</sequence>
<dbReference type="EnsemblMetazoa" id="GAUT029813-RA">
    <property type="protein sequence ID" value="GAUT029813-PA"/>
    <property type="gene ID" value="GAUT029813"/>
</dbReference>
<dbReference type="InterPro" id="IPR029344">
    <property type="entry name" value="SLBP_RNA_bind"/>
</dbReference>
<evidence type="ECO:0000259" key="4">
    <source>
        <dbReference type="Pfam" id="PF15247"/>
    </source>
</evidence>
<dbReference type="Proteomes" id="UP000078200">
    <property type="component" value="Unassembled WGS sequence"/>
</dbReference>
<evidence type="ECO:0000313" key="5">
    <source>
        <dbReference type="EnsemblMetazoa" id="GAUT029813-PA"/>
    </source>
</evidence>
<protein>
    <recommendedName>
        <fullName evidence="4">Histone RNA hairpin-binding protein RNA-binding domain-containing protein</fullName>
    </recommendedName>
</protein>
<dbReference type="VEuPathDB" id="VectorBase:GAUT029813"/>
<dbReference type="Gene3D" id="1.10.8.1120">
    <property type="entry name" value="Histone RNA hairpin-binding protein RNA-binding domain"/>
    <property type="match status" value="1"/>
</dbReference>
<dbReference type="GO" id="GO:0051028">
    <property type="term" value="P:mRNA transport"/>
    <property type="evidence" value="ECO:0007669"/>
    <property type="project" value="TreeGrafter"/>
</dbReference>
<feature type="compositionally biased region" description="Low complexity" evidence="3">
    <location>
        <begin position="75"/>
        <end position="85"/>
    </location>
</feature>
<dbReference type="GO" id="GO:0071204">
    <property type="term" value="C:histone pre-mRNA 3'end processing complex"/>
    <property type="evidence" value="ECO:0007669"/>
    <property type="project" value="TreeGrafter"/>
</dbReference>
<feature type="region of interest" description="Disordered" evidence="3">
    <location>
        <begin position="181"/>
        <end position="200"/>
    </location>
</feature>
<evidence type="ECO:0000256" key="3">
    <source>
        <dbReference type="SAM" id="MobiDB-lite"/>
    </source>
</evidence>
<evidence type="ECO:0000256" key="2">
    <source>
        <dbReference type="ARBA" id="ARBA00022884"/>
    </source>
</evidence>